<evidence type="ECO:0000313" key="2">
    <source>
        <dbReference type="Proteomes" id="UP000886998"/>
    </source>
</evidence>
<protein>
    <submittedName>
        <fullName evidence="1">Uncharacterized protein</fullName>
    </submittedName>
</protein>
<dbReference type="OrthoDB" id="10462603at2759"/>
<reference evidence="1" key="1">
    <citation type="submission" date="2020-08" db="EMBL/GenBank/DDBJ databases">
        <title>Multicomponent nature underlies the extraordinary mechanical properties of spider dragline silk.</title>
        <authorList>
            <person name="Kono N."/>
            <person name="Nakamura H."/>
            <person name="Mori M."/>
            <person name="Yoshida Y."/>
            <person name="Ohtoshi R."/>
            <person name="Malay A.D."/>
            <person name="Moran D.A.P."/>
            <person name="Tomita M."/>
            <person name="Numata K."/>
            <person name="Arakawa K."/>
        </authorList>
    </citation>
    <scope>NUCLEOTIDE SEQUENCE</scope>
</reference>
<accession>A0A8X6J3L8</accession>
<dbReference type="EMBL" id="BMAV01024254">
    <property type="protein sequence ID" value="GFS31502.1"/>
    <property type="molecule type" value="Genomic_DNA"/>
</dbReference>
<gene>
    <name evidence="1" type="ORF">TNIN_191431</name>
</gene>
<evidence type="ECO:0000313" key="1">
    <source>
        <dbReference type="EMBL" id="GFS31502.1"/>
    </source>
</evidence>
<organism evidence="1 2">
    <name type="scientific">Trichonephila inaurata madagascariensis</name>
    <dbReference type="NCBI Taxonomy" id="2747483"/>
    <lineage>
        <taxon>Eukaryota</taxon>
        <taxon>Metazoa</taxon>
        <taxon>Ecdysozoa</taxon>
        <taxon>Arthropoda</taxon>
        <taxon>Chelicerata</taxon>
        <taxon>Arachnida</taxon>
        <taxon>Araneae</taxon>
        <taxon>Araneomorphae</taxon>
        <taxon>Entelegynae</taxon>
        <taxon>Araneoidea</taxon>
        <taxon>Nephilidae</taxon>
        <taxon>Trichonephila</taxon>
        <taxon>Trichonephila inaurata</taxon>
    </lineage>
</organism>
<comment type="caution">
    <text evidence="1">The sequence shown here is derived from an EMBL/GenBank/DDBJ whole genome shotgun (WGS) entry which is preliminary data.</text>
</comment>
<sequence length="94" mass="10806">MQRMTHPQDNPYAIERASEWGGRTFRYCGGDFSRTSPIYTGFSLFPYSDLDIVPLYALETFIDFSLKGLTSAVESGLSKEALYKWCIQKYPLFN</sequence>
<dbReference type="Proteomes" id="UP000886998">
    <property type="component" value="Unassembled WGS sequence"/>
</dbReference>
<dbReference type="AlphaFoldDB" id="A0A8X6J3L8"/>
<name>A0A8X6J3L8_9ARAC</name>
<keyword evidence="2" id="KW-1185">Reference proteome</keyword>
<proteinExistence type="predicted"/>